<evidence type="ECO:0000256" key="5">
    <source>
        <dbReference type="ARBA" id="ARBA00022618"/>
    </source>
</evidence>
<feature type="compositionally biased region" description="Low complexity" evidence="10">
    <location>
        <begin position="142"/>
        <end position="153"/>
    </location>
</feature>
<reference evidence="12" key="1">
    <citation type="submission" date="2021-07" db="EMBL/GenBank/DDBJ databases">
        <authorList>
            <person name="Catto M.A."/>
            <person name="Jacobson A."/>
            <person name="Kennedy G."/>
            <person name="Labadie P."/>
            <person name="Hunt B.G."/>
            <person name="Srinivasan R."/>
        </authorList>
    </citation>
    <scope>NUCLEOTIDE SEQUENCE</scope>
    <source>
        <strain evidence="12">PL_HMW_Pooled</strain>
        <tissue evidence="12">Head</tissue>
    </source>
</reference>
<evidence type="ECO:0000256" key="6">
    <source>
        <dbReference type="ARBA" id="ARBA00022776"/>
    </source>
</evidence>
<feature type="compositionally biased region" description="Basic residues" evidence="10">
    <location>
        <begin position="1"/>
        <end position="10"/>
    </location>
</feature>
<feature type="region of interest" description="Disordered" evidence="10">
    <location>
        <begin position="99"/>
        <end position="159"/>
    </location>
</feature>
<dbReference type="GO" id="GO:0051301">
    <property type="term" value="P:cell division"/>
    <property type="evidence" value="ECO:0007669"/>
    <property type="project" value="UniProtKB-KW"/>
</dbReference>
<reference evidence="12" key="2">
    <citation type="journal article" date="2023" name="BMC Genomics">
        <title>Pest status, molecular evolution, and epigenetic factors derived from the genome assembly of Frankliniella fusca, a thysanopteran phytovirus vector.</title>
        <authorList>
            <person name="Catto M.A."/>
            <person name="Labadie P.E."/>
            <person name="Jacobson A.L."/>
            <person name="Kennedy G.G."/>
            <person name="Srinivasan R."/>
            <person name="Hunt B.G."/>
        </authorList>
    </citation>
    <scope>NUCLEOTIDE SEQUENCE</scope>
    <source>
        <strain evidence="12">PL_HMW_Pooled</strain>
    </source>
</reference>
<feature type="region of interest" description="Disordered" evidence="10">
    <location>
        <begin position="1"/>
        <end position="27"/>
    </location>
</feature>
<sequence length="278" mass="31359">MVRTRTKKGSVAKSKANSSPERTAETERPWHVWLMDFENELEERRKKMETSLQDELENVDRCFMLQVGVITESEANLLELPVKPIDSNDTLDFKGQGLVTSTALKPMPPPESKTTRQSRARTKNTRTRTSSLSDVSAIQPDLSSTRRLTRSSSQPRDNRTRIICDYQTPLNRQNRTMTAVTPKCDPYCPMPLKRYARQGEMAISLTGSPLMMTTSITEPNICLPLNNGAEVYSIQPTEGPCPDGIAESLDAQTKRKLQILRDNLIWQSGMPPIPLDHK</sequence>
<dbReference type="Pfam" id="PF10512">
    <property type="entry name" value="Borealin"/>
    <property type="match status" value="1"/>
</dbReference>
<feature type="compositionally biased region" description="Basic residues" evidence="10">
    <location>
        <begin position="116"/>
        <end position="126"/>
    </location>
</feature>
<evidence type="ECO:0000256" key="1">
    <source>
        <dbReference type="ARBA" id="ARBA00004123"/>
    </source>
</evidence>
<name>A0AAE1HZB0_9NEOP</name>
<accession>A0AAE1HZB0</accession>
<keyword evidence="6" id="KW-0498">Mitosis</keyword>
<evidence type="ECO:0000313" key="13">
    <source>
        <dbReference type="Proteomes" id="UP001219518"/>
    </source>
</evidence>
<comment type="caution">
    <text evidence="12">The sequence shown here is derived from an EMBL/GenBank/DDBJ whole genome shotgun (WGS) entry which is preliminary data.</text>
</comment>
<dbReference type="Proteomes" id="UP001219518">
    <property type="component" value="Unassembled WGS sequence"/>
</dbReference>
<evidence type="ECO:0000313" key="12">
    <source>
        <dbReference type="EMBL" id="KAK3930133.1"/>
    </source>
</evidence>
<gene>
    <name evidence="12" type="ORF">KUF71_004867</name>
</gene>
<dbReference type="GO" id="GO:0051233">
    <property type="term" value="C:spindle midzone"/>
    <property type="evidence" value="ECO:0007669"/>
    <property type="project" value="TreeGrafter"/>
</dbReference>
<dbReference type="PANTHER" id="PTHR16040">
    <property type="entry name" value="AUSTRALIN, ISOFORM A-RELATED"/>
    <property type="match status" value="1"/>
</dbReference>
<keyword evidence="4" id="KW-0158">Chromosome</keyword>
<keyword evidence="5" id="KW-0132">Cell division</keyword>
<protein>
    <submittedName>
        <fullName evidence="12">Borealin</fullName>
    </submittedName>
</protein>
<dbReference type="GO" id="GO:0032133">
    <property type="term" value="C:chromosome passenger complex"/>
    <property type="evidence" value="ECO:0007669"/>
    <property type="project" value="TreeGrafter"/>
</dbReference>
<keyword evidence="13" id="KW-1185">Reference proteome</keyword>
<evidence type="ECO:0000256" key="9">
    <source>
        <dbReference type="ARBA" id="ARBA00023328"/>
    </source>
</evidence>
<dbReference type="PANTHER" id="PTHR16040:SF7">
    <property type="entry name" value="AUSTRALIN, ISOFORM A-RELATED"/>
    <property type="match status" value="1"/>
</dbReference>
<evidence type="ECO:0000256" key="7">
    <source>
        <dbReference type="ARBA" id="ARBA00023242"/>
    </source>
</evidence>
<dbReference type="InterPro" id="IPR018867">
    <property type="entry name" value="Cell_div_borealin"/>
</dbReference>
<feature type="compositionally biased region" description="Polar residues" evidence="10">
    <location>
        <begin position="127"/>
        <end position="136"/>
    </location>
</feature>
<dbReference type="EMBL" id="JAHWGI010001411">
    <property type="protein sequence ID" value="KAK3930133.1"/>
    <property type="molecule type" value="Genomic_DNA"/>
</dbReference>
<keyword evidence="7" id="KW-0539">Nucleus</keyword>
<dbReference type="GO" id="GO:0000775">
    <property type="term" value="C:chromosome, centromeric region"/>
    <property type="evidence" value="ECO:0007669"/>
    <property type="project" value="UniProtKB-SubCell"/>
</dbReference>
<evidence type="ECO:0000256" key="3">
    <source>
        <dbReference type="ARBA" id="ARBA00009914"/>
    </source>
</evidence>
<keyword evidence="9" id="KW-0137">Centromere</keyword>
<comment type="similarity">
    <text evidence="3">Belongs to the borealin family.</text>
</comment>
<keyword evidence="8" id="KW-0131">Cell cycle</keyword>
<dbReference type="InterPro" id="IPR046466">
    <property type="entry name" value="Borealin_C"/>
</dbReference>
<feature type="domain" description="Borealin C-terminal" evidence="11">
    <location>
        <begin position="170"/>
        <end position="264"/>
    </location>
</feature>
<dbReference type="AlphaFoldDB" id="A0AAE1HZB0"/>
<comment type="subcellular location">
    <subcellularLocation>
        <location evidence="2">Chromosome</location>
        <location evidence="2">Centromere</location>
    </subcellularLocation>
    <subcellularLocation>
        <location evidence="1">Nucleus</location>
    </subcellularLocation>
</comment>
<evidence type="ECO:0000256" key="10">
    <source>
        <dbReference type="SAM" id="MobiDB-lite"/>
    </source>
</evidence>
<evidence type="ECO:0000256" key="8">
    <source>
        <dbReference type="ARBA" id="ARBA00023306"/>
    </source>
</evidence>
<evidence type="ECO:0000259" key="11">
    <source>
        <dbReference type="Pfam" id="PF10512"/>
    </source>
</evidence>
<evidence type="ECO:0000256" key="2">
    <source>
        <dbReference type="ARBA" id="ARBA00004584"/>
    </source>
</evidence>
<dbReference type="GO" id="GO:0000070">
    <property type="term" value="P:mitotic sister chromatid segregation"/>
    <property type="evidence" value="ECO:0007669"/>
    <property type="project" value="TreeGrafter"/>
</dbReference>
<evidence type="ECO:0000256" key="4">
    <source>
        <dbReference type="ARBA" id="ARBA00022454"/>
    </source>
</evidence>
<organism evidence="12 13">
    <name type="scientific">Frankliniella fusca</name>
    <dbReference type="NCBI Taxonomy" id="407009"/>
    <lineage>
        <taxon>Eukaryota</taxon>
        <taxon>Metazoa</taxon>
        <taxon>Ecdysozoa</taxon>
        <taxon>Arthropoda</taxon>
        <taxon>Hexapoda</taxon>
        <taxon>Insecta</taxon>
        <taxon>Pterygota</taxon>
        <taxon>Neoptera</taxon>
        <taxon>Paraneoptera</taxon>
        <taxon>Thysanoptera</taxon>
        <taxon>Terebrantia</taxon>
        <taxon>Thripoidea</taxon>
        <taxon>Thripidae</taxon>
        <taxon>Frankliniella</taxon>
    </lineage>
</organism>
<dbReference type="GO" id="GO:0005634">
    <property type="term" value="C:nucleus"/>
    <property type="evidence" value="ECO:0007669"/>
    <property type="project" value="UniProtKB-SubCell"/>
</dbReference>
<proteinExistence type="inferred from homology"/>